<dbReference type="EMBL" id="JBJHZX010000023">
    <property type="protein sequence ID" value="MFL0196887.1"/>
    <property type="molecule type" value="Genomic_DNA"/>
</dbReference>
<organism evidence="1 2">
    <name type="scientific">Candidatus Clostridium eludens</name>
    <dbReference type="NCBI Taxonomy" id="3381663"/>
    <lineage>
        <taxon>Bacteria</taxon>
        <taxon>Bacillati</taxon>
        <taxon>Bacillota</taxon>
        <taxon>Clostridia</taxon>
        <taxon>Eubacteriales</taxon>
        <taxon>Clostridiaceae</taxon>
        <taxon>Clostridium</taxon>
    </lineage>
</organism>
<dbReference type="InterPro" id="IPR054688">
    <property type="entry name" value="CD1247_N"/>
</dbReference>
<gene>
    <name evidence="1" type="ORF">ACJDU8_15155</name>
</gene>
<dbReference type="Proteomes" id="UP001623660">
    <property type="component" value="Unassembled WGS sequence"/>
</dbReference>
<protein>
    <submittedName>
        <fullName evidence="1">CD1247 N-terminal domain-containing protein</fullName>
    </submittedName>
</protein>
<reference evidence="1 2" key="1">
    <citation type="submission" date="2024-11" db="EMBL/GenBank/DDBJ databases">
        <authorList>
            <person name="Heng Y.C."/>
            <person name="Lim A.C.H."/>
            <person name="Lee J.K.Y."/>
            <person name="Kittelmann S."/>
        </authorList>
    </citation>
    <scope>NUCLEOTIDE SEQUENCE [LARGE SCALE GENOMIC DNA]</scope>
    <source>
        <strain evidence="1 2">WILCCON 0269</strain>
    </source>
</reference>
<sequence length="136" mass="15498">MDSIVSKVSYLSGLVDGLKIDRNTNEGKVIIEIVNVLKSMAEEIDDISEAQKNMIEYVDSINEDLADLQDNLYDDDYEAYKDEGENFAGIQCPNCNDIVYVDKDILEQKRELTCPNCHNNIYFQDNNIKDEKSSDS</sequence>
<accession>A0ABW8SLF2</accession>
<comment type="caution">
    <text evidence="1">The sequence shown here is derived from an EMBL/GenBank/DDBJ whole genome shotgun (WGS) entry which is preliminary data.</text>
</comment>
<name>A0ABW8SLF2_9CLOT</name>
<keyword evidence="2" id="KW-1185">Reference proteome</keyword>
<evidence type="ECO:0000313" key="2">
    <source>
        <dbReference type="Proteomes" id="UP001623660"/>
    </source>
</evidence>
<evidence type="ECO:0000313" key="1">
    <source>
        <dbReference type="EMBL" id="MFL0196887.1"/>
    </source>
</evidence>
<dbReference type="RefSeq" id="WP_406792993.1">
    <property type="nucleotide sequence ID" value="NZ_JBJHZX010000023.1"/>
</dbReference>
<proteinExistence type="predicted"/>
<dbReference type="NCBIfam" id="NF045650">
    <property type="entry name" value="CD1247_Nterm"/>
    <property type="match status" value="1"/>
</dbReference>